<dbReference type="GO" id="GO:0005829">
    <property type="term" value="C:cytosol"/>
    <property type="evidence" value="ECO:0007669"/>
    <property type="project" value="TreeGrafter"/>
</dbReference>
<keyword evidence="2" id="KW-0408">Iron</keyword>
<dbReference type="FunFam" id="3.40.30.10:FF:000092">
    <property type="entry name" value="Monothiol glutaredoxin"/>
    <property type="match status" value="1"/>
</dbReference>
<feature type="domain" description="Glutaredoxin" evidence="5">
    <location>
        <begin position="132"/>
        <end position="195"/>
    </location>
</feature>
<feature type="domain" description="Thioredoxin" evidence="4">
    <location>
        <begin position="7"/>
        <end position="93"/>
    </location>
</feature>
<dbReference type="PANTHER" id="PTHR10293:SF73">
    <property type="entry name" value="GLUTAREDOXIN-3"/>
    <property type="match status" value="1"/>
</dbReference>
<dbReference type="InterPro" id="IPR004480">
    <property type="entry name" value="Monothiol_GRX-rel"/>
</dbReference>
<sequence>MPVLSVSKAEEYQTYINGDKTTVALFAADWAEQCAQVKDVLEELSKLLGDKLQFISLNAEQFPEISMKHQIEAVPTVIFFAKGSAVDRVDGVDIAAISSKSKKLAESASSAASTGQSLDDRLKALVNKAPLMIFMKGDRNGPRCGFSKQLIAIVNDTSLPYETFDILSDEEVRQGLKTYSDWPTYPQVYVKGELIGGLDIIKELLANKELEATLKG</sequence>
<gene>
    <name evidence="6" type="ORF">DGUA_6G004298</name>
</gene>
<name>A0A3B0KPJ4_DROGU</name>
<dbReference type="InterPro" id="IPR036249">
    <property type="entry name" value="Thioredoxin-like_sf"/>
</dbReference>
<dbReference type="Gene3D" id="3.40.30.10">
    <property type="entry name" value="Glutaredoxin"/>
    <property type="match status" value="2"/>
</dbReference>
<dbReference type="PROSITE" id="PS51354">
    <property type="entry name" value="GLUTAREDOXIN_2"/>
    <property type="match status" value="1"/>
</dbReference>
<dbReference type="FunFam" id="3.40.30.10:FF:000012">
    <property type="entry name" value="Monothiol glutaredoxin"/>
    <property type="match status" value="1"/>
</dbReference>
<evidence type="ECO:0000313" key="7">
    <source>
        <dbReference type="Proteomes" id="UP000268350"/>
    </source>
</evidence>
<evidence type="ECO:0000259" key="5">
    <source>
        <dbReference type="Pfam" id="PF00462"/>
    </source>
</evidence>
<dbReference type="OMA" id="NGPRCGF"/>
<evidence type="ECO:0000256" key="3">
    <source>
        <dbReference type="ARBA" id="ARBA00023014"/>
    </source>
</evidence>
<keyword evidence="1" id="KW-0479">Metal-binding</keyword>
<dbReference type="OrthoDB" id="415696at2759"/>
<dbReference type="EMBL" id="OUUW01000010">
    <property type="protein sequence ID" value="SPP85768.1"/>
    <property type="molecule type" value="Genomic_DNA"/>
</dbReference>
<dbReference type="CDD" id="cd03028">
    <property type="entry name" value="GRX_PICOT_like"/>
    <property type="match status" value="1"/>
</dbReference>
<dbReference type="InterPro" id="IPR013766">
    <property type="entry name" value="Thioredoxin_domain"/>
</dbReference>
<dbReference type="Proteomes" id="UP000268350">
    <property type="component" value="Unassembled WGS sequence"/>
</dbReference>
<dbReference type="Pfam" id="PF00462">
    <property type="entry name" value="Glutaredoxin"/>
    <property type="match status" value="1"/>
</dbReference>
<dbReference type="InterPro" id="IPR002109">
    <property type="entry name" value="Glutaredoxin"/>
</dbReference>
<keyword evidence="7" id="KW-1185">Reference proteome</keyword>
<evidence type="ECO:0000256" key="2">
    <source>
        <dbReference type="ARBA" id="ARBA00023004"/>
    </source>
</evidence>
<dbReference type="Pfam" id="PF00085">
    <property type="entry name" value="Thioredoxin"/>
    <property type="match status" value="1"/>
</dbReference>
<organism evidence="6 7">
    <name type="scientific">Drosophila guanche</name>
    <name type="common">Fruit fly</name>
    <dbReference type="NCBI Taxonomy" id="7266"/>
    <lineage>
        <taxon>Eukaryota</taxon>
        <taxon>Metazoa</taxon>
        <taxon>Ecdysozoa</taxon>
        <taxon>Arthropoda</taxon>
        <taxon>Hexapoda</taxon>
        <taxon>Insecta</taxon>
        <taxon>Pterygota</taxon>
        <taxon>Neoptera</taxon>
        <taxon>Endopterygota</taxon>
        <taxon>Diptera</taxon>
        <taxon>Brachycera</taxon>
        <taxon>Muscomorpha</taxon>
        <taxon>Ephydroidea</taxon>
        <taxon>Drosophilidae</taxon>
        <taxon>Drosophila</taxon>
        <taxon>Sophophora</taxon>
    </lineage>
</organism>
<accession>A0A3B0KPJ4</accession>
<evidence type="ECO:0000259" key="4">
    <source>
        <dbReference type="Pfam" id="PF00085"/>
    </source>
</evidence>
<proteinExistence type="predicted"/>
<dbReference type="GO" id="GO:0006879">
    <property type="term" value="P:intracellular iron ion homeostasis"/>
    <property type="evidence" value="ECO:0007669"/>
    <property type="project" value="TreeGrafter"/>
</dbReference>
<evidence type="ECO:0000256" key="1">
    <source>
        <dbReference type="ARBA" id="ARBA00022723"/>
    </source>
</evidence>
<dbReference type="AlphaFoldDB" id="A0A3B0KPJ4"/>
<dbReference type="SUPFAM" id="SSF52833">
    <property type="entry name" value="Thioredoxin-like"/>
    <property type="match status" value="2"/>
</dbReference>
<dbReference type="CDD" id="cd02984">
    <property type="entry name" value="TRX_PICOT"/>
    <property type="match status" value="1"/>
</dbReference>
<reference evidence="7" key="1">
    <citation type="submission" date="2018-01" db="EMBL/GenBank/DDBJ databases">
        <authorList>
            <person name="Alioto T."/>
            <person name="Alioto T."/>
        </authorList>
    </citation>
    <scope>NUCLEOTIDE SEQUENCE [LARGE SCALE GENOMIC DNA]</scope>
</reference>
<dbReference type="GO" id="GO:0005634">
    <property type="term" value="C:nucleus"/>
    <property type="evidence" value="ECO:0007669"/>
    <property type="project" value="TreeGrafter"/>
</dbReference>
<evidence type="ECO:0000313" key="6">
    <source>
        <dbReference type="EMBL" id="SPP85768.1"/>
    </source>
</evidence>
<dbReference type="PANTHER" id="PTHR10293">
    <property type="entry name" value="GLUTAREDOXIN FAMILY MEMBER"/>
    <property type="match status" value="1"/>
</dbReference>
<keyword evidence="3" id="KW-0411">Iron-sulfur</keyword>
<protein>
    <submittedName>
        <fullName evidence="6">Blast:Glutaredoxin 3</fullName>
    </submittedName>
</protein>
<dbReference type="GO" id="GO:0046872">
    <property type="term" value="F:metal ion binding"/>
    <property type="evidence" value="ECO:0007669"/>
    <property type="project" value="UniProtKB-KW"/>
</dbReference>
<dbReference type="GO" id="GO:0051536">
    <property type="term" value="F:iron-sulfur cluster binding"/>
    <property type="evidence" value="ECO:0007669"/>
    <property type="project" value="UniProtKB-KW"/>
</dbReference>
<dbReference type="STRING" id="7266.A0A3B0KPJ4"/>
<dbReference type="InterPro" id="IPR033658">
    <property type="entry name" value="GRX_PICOT-like"/>
</dbReference>